<reference evidence="2 3" key="1">
    <citation type="journal article" date="2012" name="Genet. Mol. Biol.">
        <title>Analysis of 16S rRNA and mxaF genes revealing insights into Methylobacterium niche-specific plant association.</title>
        <authorList>
            <person name="Dourado M.N."/>
            <person name="Andreote F.D."/>
            <person name="Dini-Andreote F."/>
            <person name="Conti R."/>
            <person name="Araujo J.M."/>
            <person name="Araujo W.L."/>
        </authorList>
    </citation>
    <scope>NUCLEOTIDE SEQUENCE [LARGE SCALE GENOMIC DNA]</scope>
    <source>
        <strain evidence="2 3">SR1.6/6</strain>
    </source>
</reference>
<protein>
    <submittedName>
        <fullName evidence="2">Uncharacterized protein</fullName>
    </submittedName>
</protein>
<evidence type="ECO:0000256" key="1">
    <source>
        <dbReference type="SAM" id="MobiDB-lite"/>
    </source>
</evidence>
<evidence type="ECO:0000313" key="2">
    <source>
        <dbReference type="EMBL" id="QGY04212.1"/>
    </source>
</evidence>
<dbReference type="EMBL" id="CP043538">
    <property type="protein sequence ID" value="QGY04212.1"/>
    <property type="molecule type" value="Genomic_DNA"/>
</dbReference>
<evidence type="ECO:0000313" key="3">
    <source>
        <dbReference type="Proteomes" id="UP000012488"/>
    </source>
</evidence>
<organism evidence="2 3">
    <name type="scientific">Methylobacterium mesophilicum SR1.6/6</name>
    <dbReference type="NCBI Taxonomy" id="908290"/>
    <lineage>
        <taxon>Bacteria</taxon>
        <taxon>Pseudomonadati</taxon>
        <taxon>Pseudomonadota</taxon>
        <taxon>Alphaproteobacteria</taxon>
        <taxon>Hyphomicrobiales</taxon>
        <taxon>Methylobacteriaceae</taxon>
        <taxon>Methylobacterium</taxon>
    </lineage>
</organism>
<name>A0A6B9FQB0_9HYPH</name>
<feature type="region of interest" description="Disordered" evidence="1">
    <location>
        <begin position="60"/>
        <end position="83"/>
    </location>
</feature>
<dbReference type="KEGG" id="mmes:MMSR116_21640"/>
<dbReference type="AlphaFoldDB" id="A0A6B9FQB0"/>
<reference evidence="2 3" key="2">
    <citation type="journal article" date="2013" name="Genome Announc.">
        <title>Draft Genome Sequence of Methylobacterium mesophilicum Strain SR1.6/6, Isolated from Citrus sinensis.</title>
        <authorList>
            <person name="Marinho Almeida D."/>
            <person name="Dini-Andreote F."/>
            <person name="Camargo Neves A.A."/>
            <person name="Juca Ramos R.T."/>
            <person name="Andreote F.D."/>
            <person name="Carneiro A.R."/>
            <person name="Oliveira de Souza Lima A."/>
            <person name="Caracciolo Gomes de Sa P.H."/>
            <person name="Ribeiro Barbosa M.S."/>
            <person name="Araujo W.L."/>
            <person name="Silva A."/>
        </authorList>
    </citation>
    <scope>NUCLEOTIDE SEQUENCE [LARGE SCALE GENOMIC DNA]</scope>
    <source>
        <strain evidence="2 3">SR1.6/6</strain>
    </source>
</reference>
<sequence>MLRRLDREGSLLSLAPWEMRTVRSLLERGLVRPRRPGRADVGLWFLSARGLRILQTATGTETSVARTAPLRHGRPAHPAPRCE</sequence>
<proteinExistence type="predicted"/>
<accession>A0A6B9FQB0</accession>
<gene>
    <name evidence="2" type="ORF">MMSR116_21640</name>
</gene>
<dbReference type="Proteomes" id="UP000012488">
    <property type="component" value="Chromosome"/>
</dbReference>